<evidence type="ECO:0000313" key="2">
    <source>
        <dbReference type="EMBL" id="GGY04381.1"/>
    </source>
</evidence>
<organism evidence="2 3">
    <name type="scientific">Streptomyces minutiscleroticus</name>
    <dbReference type="NCBI Taxonomy" id="68238"/>
    <lineage>
        <taxon>Bacteria</taxon>
        <taxon>Bacillati</taxon>
        <taxon>Actinomycetota</taxon>
        <taxon>Actinomycetes</taxon>
        <taxon>Kitasatosporales</taxon>
        <taxon>Streptomycetaceae</taxon>
        <taxon>Streptomyces</taxon>
    </lineage>
</organism>
<feature type="compositionally biased region" description="Low complexity" evidence="1">
    <location>
        <begin position="30"/>
        <end position="45"/>
    </location>
</feature>
<feature type="region of interest" description="Disordered" evidence="1">
    <location>
        <begin position="1"/>
        <end position="71"/>
    </location>
</feature>
<evidence type="ECO:0000256" key="1">
    <source>
        <dbReference type="SAM" id="MobiDB-lite"/>
    </source>
</evidence>
<reference evidence="2" key="2">
    <citation type="submission" date="2020-09" db="EMBL/GenBank/DDBJ databases">
        <authorList>
            <person name="Sun Q."/>
            <person name="Ohkuma M."/>
        </authorList>
    </citation>
    <scope>NUCLEOTIDE SEQUENCE</scope>
    <source>
        <strain evidence="2">JCM 4790</strain>
    </source>
</reference>
<proteinExistence type="predicted"/>
<evidence type="ECO:0000313" key="3">
    <source>
        <dbReference type="Proteomes" id="UP000619244"/>
    </source>
</evidence>
<dbReference type="AlphaFoldDB" id="A0A918NXV8"/>
<dbReference type="EMBL" id="BMVU01000053">
    <property type="protein sequence ID" value="GGY04381.1"/>
    <property type="molecule type" value="Genomic_DNA"/>
</dbReference>
<gene>
    <name evidence="2" type="ORF">GCM10010358_67410</name>
</gene>
<reference evidence="2" key="1">
    <citation type="journal article" date="2014" name="Int. J. Syst. Evol. Microbiol.">
        <title>Complete genome sequence of Corynebacterium casei LMG S-19264T (=DSM 44701T), isolated from a smear-ripened cheese.</title>
        <authorList>
            <consortium name="US DOE Joint Genome Institute (JGI-PGF)"/>
            <person name="Walter F."/>
            <person name="Albersmeier A."/>
            <person name="Kalinowski J."/>
            <person name="Ruckert C."/>
        </authorList>
    </citation>
    <scope>NUCLEOTIDE SEQUENCE</scope>
    <source>
        <strain evidence="2">JCM 4790</strain>
    </source>
</reference>
<feature type="compositionally biased region" description="Polar residues" evidence="1">
    <location>
        <begin position="7"/>
        <end position="17"/>
    </location>
</feature>
<comment type="caution">
    <text evidence="2">The sequence shown here is derived from an EMBL/GenBank/DDBJ whole genome shotgun (WGS) entry which is preliminary data.</text>
</comment>
<sequence>MAGSRSRIATSTASYAVSDTRAGPEVSTYGRVGSVGRAGSVGRNVRTTDPASAPRSGHLPSVTLIPATPGPRTAAFVTPKSHTHPSAAGSV</sequence>
<keyword evidence="3" id="KW-1185">Reference proteome</keyword>
<protein>
    <submittedName>
        <fullName evidence="2">Uncharacterized protein</fullName>
    </submittedName>
</protein>
<dbReference type="Proteomes" id="UP000619244">
    <property type="component" value="Unassembled WGS sequence"/>
</dbReference>
<accession>A0A918NXV8</accession>
<name>A0A918NXV8_9ACTN</name>